<dbReference type="SUPFAM" id="SSF52540">
    <property type="entry name" value="P-loop containing nucleoside triphosphate hydrolases"/>
    <property type="match status" value="1"/>
</dbReference>
<feature type="region of interest" description="Disordered" evidence="4">
    <location>
        <begin position="386"/>
        <end position="411"/>
    </location>
</feature>
<dbReference type="InterPro" id="IPR027417">
    <property type="entry name" value="P-loop_NTPase"/>
</dbReference>
<dbReference type="EMBL" id="JACSQM010000015">
    <property type="protein sequence ID" value="MBD7966265.1"/>
    <property type="molecule type" value="Genomic_DNA"/>
</dbReference>
<dbReference type="Gene3D" id="3.40.50.300">
    <property type="entry name" value="P-loop containing nucleotide triphosphate hydrolases"/>
    <property type="match status" value="1"/>
</dbReference>
<dbReference type="PROSITE" id="PS50901">
    <property type="entry name" value="FTSK"/>
    <property type="match status" value="1"/>
</dbReference>
<feature type="domain" description="FtsK" evidence="5">
    <location>
        <begin position="162"/>
        <end position="341"/>
    </location>
</feature>
<dbReference type="Pfam" id="PF01580">
    <property type="entry name" value="FtsK_SpoIIIE"/>
    <property type="match status" value="1"/>
</dbReference>
<dbReference type="Proteomes" id="UP000603641">
    <property type="component" value="Unassembled WGS sequence"/>
</dbReference>
<reference evidence="6 7" key="1">
    <citation type="submission" date="2020-08" db="EMBL/GenBank/DDBJ databases">
        <title>A Genomic Blueprint of the Chicken Gut Microbiome.</title>
        <authorList>
            <person name="Gilroy R."/>
            <person name="Ravi A."/>
            <person name="Getino M."/>
            <person name="Pursley I."/>
            <person name="Horton D.L."/>
            <person name="Alikhan N.-F."/>
            <person name="Baker D."/>
            <person name="Gharbi K."/>
            <person name="Hall N."/>
            <person name="Watson M."/>
            <person name="Adriaenssens E.M."/>
            <person name="Foster-Nyarko E."/>
            <person name="Jarju S."/>
            <person name="Secka A."/>
            <person name="Antonio M."/>
            <person name="Oren A."/>
            <person name="Chaudhuri R."/>
            <person name="La Ragione R.M."/>
            <person name="Hildebrand F."/>
            <person name="Pallen M.J."/>
        </authorList>
    </citation>
    <scope>NUCLEOTIDE SEQUENCE [LARGE SCALE GENOMIC DNA]</scope>
    <source>
        <strain evidence="6 7">Sa2CUA10</strain>
    </source>
</reference>
<keyword evidence="7" id="KW-1185">Reference proteome</keyword>
<feature type="binding site" evidence="3">
    <location>
        <begin position="180"/>
        <end position="187"/>
    </location>
    <ligand>
        <name>ATP</name>
        <dbReference type="ChEBI" id="CHEBI:30616"/>
    </ligand>
</feature>
<evidence type="ECO:0000313" key="6">
    <source>
        <dbReference type="EMBL" id="MBD7966265.1"/>
    </source>
</evidence>
<proteinExistence type="predicted"/>
<evidence type="ECO:0000256" key="4">
    <source>
        <dbReference type="SAM" id="MobiDB-lite"/>
    </source>
</evidence>
<comment type="caution">
    <text evidence="6">The sequence shown here is derived from an EMBL/GenBank/DDBJ whole genome shotgun (WGS) entry which is preliminary data.</text>
</comment>
<evidence type="ECO:0000313" key="7">
    <source>
        <dbReference type="Proteomes" id="UP000603641"/>
    </source>
</evidence>
<dbReference type="InterPro" id="IPR050206">
    <property type="entry name" value="FtsK/SpoIIIE/SftA"/>
</dbReference>
<organism evidence="6 7">
    <name type="scientific">Fictibacillus norfolkensis</name>
    <dbReference type="NCBI Taxonomy" id="2762233"/>
    <lineage>
        <taxon>Bacteria</taxon>
        <taxon>Bacillati</taxon>
        <taxon>Bacillota</taxon>
        <taxon>Bacilli</taxon>
        <taxon>Bacillales</taxon>
        <taxon>Fictibacillaceae</taxon>
        <taxon>Fictibacillus</taxon>
    </lineage>
</organism>
<dbReference type="InterPro" id="IPR002543">
    <property type="entry name" value="FtsK_dom"/>
</dbReference>
<evidence type="ECO:0000256" key="1">
    <source>
        <dbReference type="ARBA" id="ARBA00022741"/>
    </source>
</evidence>
<name>A0ABR8SRX9_9BACL</name>
<dbReference type="PANTHER" id="PTHR22683:SF1">
    <property type="entry name" value="TYPE VII SECRETION SYSTEM PROTEIN ESSC"/>
    <property type="match status" value="1"/>
</dbReference>
<protein>
    <submittedName>
        <fullName evidence="6">AAA family ATPase</fullName>
    </submittedName>
</protein>
<evidence type="ECO:0000256" key="3">
    <source>
        <dbReference type="PROSITE-ProRule" id="PRU00289"/>
    </source>
</evidence>
<sequence length="411" mass="46265">MIFSIASSLLLGGVAGYGYLKTNGVTNDADKIQRIFANAGWTKKEDGETKTIRLRRRRKIENGMEYVYQLPLGFDRKKVDTDVLADGLNTKKIAFDITKVKFNKDILKQIKQLKGVKANKQVELDFDGMLKIRVYENDLGKEEWSDGLLKGGWKVPVGKTQQGKMIYHDFDNRKHLIVAGATGFGKSVAMKMMITSLIMNKPDDVTFSLIDLKGGPAFARFKKAKQVTEFGTDNTEALEIIQKVKERMDDDYRKIVEGGFEDVIEAGLTKRHFIIVDEAADLSESKESLRLLTDIVRKGRGAGYYVIYATQYPTAEAIPMQIKRNIPARLCYVVDSSTASTVVLDGAGAESLPEIPGRGIYKNVKQIILQTPFMSNEQIKERIKPFEEEKHELPRTPSTEDRKHTLVTEKA</sequence>
<keyword evidence="1 3" id="KW-0547">Nucleotide-binding</keyword>
<dbReference type="PANTHER" id="PTHR22683">
    <property type="entry name" value="SPORULATION PROTEIN RELATED"/>
    <property type="match status" value="1"/>
</dbReference>
<evidence type="ECO:0000259" key="5">
    <source>
        <dbReference type="PROSITE" id="PS50901"/>
    </source>
</evidence>
<keyword evidence="2 3" id="KW-0067">ATP-binding</keyword>
<dbReference type="RefSeq" id="WP_191755408.1">
    <property type="nucleotide sequence ID" value="NZ_JACSQM010000015.1"/>
</dbReference>
<gene>
    <name evidence="6" type="ORF">H9648_19650</name>
</gene>
<evidence type="ECO:0000256" key="2">
    <source>
        <dbReference type="ARBA" id="ARBA00022840"/>
    </source>
</evidence>
<accession>A0ABR8SRX9</accession>